<name>A0A0N7ZAY1_SCYOL</name>
<evidence type="ECO:0000313" key="3">
    <source>
        <dbReference type="EMBL" id="JAI60112.1"/>
    </source>
</evidence>
<dbReference type="Gene3D" id="4.10.60.10">
    <property type="entry name" value="Zinc finger, CCHC-type"/>
    <property type="match status" value="1"/>
</dbReference>
<reference evidence="3" key="1">
    <citation type="submission" date="2015-09" db="EMBL/GenBank/DDBJ databases">
        <title>Scylla olivacea transcriptome.</title>
        <authorList>
            <person name="Ikhwanuddin M."/>
        </authorList>
    </citation>
    <scope>NUCLEOTIDE SEQUENCE</scope>
</reference>
<accession>A0A0N7ZAY1</accession>
<sequence length="119" mass="13012">MQHSTPRYSVQPTCYYCRSTGHFKFNCPKLITIAASKMPQMLVALIVSHGRDLVGDEIRAVFGREGGKTGVATPSPVVTSPSLVRSELNWCRPFLCKDTVKIDGATCPVTVLRDTAAQQ</sequence>
<dbReference type="GO" id="GO:0008270">
    <property type="term" value="F:zinc ion binding"/>
    <property type="evidence" value="ECO:0007669"/>
    <property type="project" value="UniProtKB-KW"/>
</dbReference>
<evidence type="ECO:0000259" key="2">
    <source>
        <dbReference type="PROSITE" id="PS50158"/>
    </source>
</evidence>
<dbReference type="SUPFAM" id="SSF57756">
    <property type="entry name" value="Retrovirus zinc finger-like domains"/>
    <property type="match status" value="1"/>
</dbReference>
<dbReference type="EMBL" id="GDRN01092428">
    <property type="protein sequence ID" value="JAI60113.1"/>
    <property type="molecule type" value="Transcribed_RNA"/>
</dbReference>
<protein>
    <recommendedName>
        <fullName evidence="2">CCHC-type domain-containing protein</fullName>
    </recommendedName>
</protein>
<dbReference type="InterPro" id="IPR036875">
    <property type="entry name" value="Znf_CCHC_sf"/>
</dbReference>
<dbReference type="InterPro" id="IPR001878">
    <property type="entry name" value="Znf_CCHC"/>
</dbReference>
<dbReference type="PROSITE" id="PS50158">
    <property type="entry name" value="ZF_CCHC"/>
    <property type="match status" value="1"/>
</dbReference>
<dbReference type="GO" id="GO:0003676">
    <property type="term" value="F:nucleic acid binding"/>
    <property type="evidence" value="ECO:0007669"/>
    <property type="project" value="InterPro"/>
</dbReference>
<feature type="domain" description="CCHC-type" evidence="2">
    <location>
        <begin position="14"/>
        <end position="29"/>
    </location>
</feature>
<dbReference type="Pfam" id="PF00098">
    <property type="entry name" value="zf-CCHC"/>
    <property type="match status" value="1"/>
</dbReference>
<evidence type="ECO:0000256" key="1">
    <source>
        <dbReference type="PROSITE-ProRule" id="PRU00047"/>
    </source>
</evidence>
<keyword evidence="1" id="KW-0479">Metal-binding</keyword>
<dbReference type="SMART" id="SM00343">
    <property type="entry name" value="ZnF_C2HC"/>
    <property type="match status" value="1"/>
</dbReference>
<dbReference type="AlphaFoldDB" id="A0A0N7ZAY1"/>
<keyword evidence="1" id="KW-0862">Zinc</keyword>
<dbReference type="EMBL" id="GDRN01092432">
    <property type="protein sequence ID" value="JAI60112.1"/>
    <property type="molecule type" value="Transcribed_RNA"/>
</dbReference>
<organism evidence="3">
    <name type="scientific">Scylla olivacea</name>
    <name type="common">Orange mud crab</name>
    <name type="synonym">Cancer olivacea</name>
    <dbReference type="NCBI Taxonomy" id="85551"/>
    <lineage>
        <taxon>Eukaryota</taxon>
        <taxon>Metazoa</taxon>
        <taxon>Ecdysozoa</taxon>
        <taxon>Arthropoda</taxon>
        <taxon>Crustacea</taxon>
        <taxon>Multicrustacea</taxon>
        <taxon>Malacostraca</taxon>
        <taxon>Eumalacostraca</taxon>
        <taxon>Eucarida</taxon>
        <taxon>Decapoda</taxon>
        <taxon>Pleocyemata</taxon>
        <taxon>Brachyura</taxon>
        <taxon>Eubrachyura</taxon>
        <taxon>Portunoidea</taxon>
        <taxon>Portunidae</taxon>
        <taxon>Portuninae</taxon>
        <taxon>Scylla</taxon>
    </lineage>
</organism>
<keyword evidence="1" id="KW-0863">Zinc-finger</keyword>
<proteinExistence type="predicted"/>